<evidence type="ECO:0000256" key="6">
    <source>
        <dbReference type="ARBA" id="ARBA00023159"/>
    </source>
</evidence>
<keyword evidence="2" id="KW-0479">Metal-binding</keyword>
<dbReference type="CDD" id="cd12148">
    <property type="entry name" value="fungal_TF_MHR"/>
    <property type="match status" value="1"/>
</dbReference>
<dbReference type="PANTHER" id="PTHR47424">
    <property type="entry name" value="REGULATORY PROTEIN GAL4"/>
    <property type="match status" value="1"/>
</dbReference>
<keyword evidence="9" id="KW-0119">Carbohydrate metabolism</keyword>
<dbReference type="InterPro" id="IPR051127">
    <property type="entry name" value="Fungal_SecMet_Regulators"/>
</dbReference>
<sequence>MMSQAGHSTPLACDTCRHKKLKCSKDRPVCTYCRQTRQPCNYSGRVVRSPLTRAYLTEVERRLQGLEKLVAQRLPDLNIDEALASDVVKAPRGELVPSSLSIASSTPQGAASVSSREAEGDGEVISDAVPDAADGFDWQEVANELADGMAALSVEPTGTGYLGSTAGVFFLRALLFWVAKSRPIPAPSPSSQPTSPQDARMSTATSRLSQSLESSLVVNRLIDSYFFVYHLSYPFIHEATFRAQYHQIIPRPQHRSWQMLMHTVLALGAWCLDGEENELDEQLYHTALSFGEDESIFESANLAFVQALVLLSNLSQKRNKPNTGGNLLGLATRMALSLGLHRELPDWNISLWQREIRRRIWWGLFLFDSGASTTFGRPILLPGRESMDVRYVLNVHDEQLTPRTVELPQESTQPTVYSGMKWQSDFHVHSNYISNRLLMPSGIPTEETLSMNKSLDAWAKTLPRYIQPGQGEHSCQEDWYLFAKARLSWRFWNLKIILFRQVVLKLAMRRAGSAPAPAVSEIDNQCRNLAVSAAHLTVVSIHDFLAQATPTRLINWYSMFFLFHASLVIALSILGDPESPEAPSWQADVDMVRDIFRTVLAHDKLAPRCASFLDYLLPPQADFYSVASTTCAPIPTEQIDFSLWPTDPGDIFSSLGWSDFGQGF</sequence>
<evidence type="ECO:0000256" key="9">
    <source>
        <dbReference type="ARBA" id="ARBA00023277"/>
    </source>
</evidence>
<dbReference type="Gene3D" id="4.10.240.10">
    <property type="entry name" value="Zn(2)-C6 fungal-type DNA-binding domain"/>
    <property type="match status" value="1"/>
</dbReference>
<dbReference type="GO" id="GO:0005634">
    <property type="term" value="C:nucleus"/>
    <property type="evidence" value="ECO:0007669"/>
    <property type="project" value="UniProtKB-SubCell"/>
</dbReference>
<evidence type="ECO:0000256" key="5">
    <source>
        <dbReference type="ARBA" id="ARBA00023125"/>
    </source>
</evidence>
<comment type="subcellular location">
    <subcellularLocation>
        <location evidence="1">Nucleus</location>
    </subcellularLocation>
</comment>
<dbReference type="CDD" id="cd14654">
    <property type="entry name" value="ZIP_Gal4"/>
    <property type="match status" value="1"/>
</dbReference>
<dbReference type="InterPro" id="IPR001138">
    <property type="entry name" value="Zn2Cys6_DnaBD"/>
</dbReference>
<dbReference type="Pfam" id="PF04082">
    <property type="entry name" value="Fungal_trans"/>
    <property type="match status" value="1"/>
</dbReference>
<feature type="region of interest" description="Disordered" evidence="10">
    <location>
        <begin position="99"/>
        <end position="123"/>
    </location>
</feature>
<keyword evidence="3" id="KW-0862">Zinc</keyword>
<dbReference type="SMART" id="SM00906">
    <property type="entry name" value="Fungal_trans"/>
    <property type="match status" value="1"/>
</dbReference>
<dbReference type="FunFam" id="4.10.240.10:FF:000009">
    <property type="entry name" value="C6 transcription factor (Gal4)"/>
    <property type="match status" value="1"/>
</dbReference>
<evidence type="ECO:0000256" key="4">
    <source>
        <dbReference type="ARBA" id="ARBA00023015"/>
    </source>
</evidence>
<dbReference type="Pfam" id="PF03902">
    <property type="entry name" value="Gal4_dimer"/>
    <property type="match status" value="1"/>
</dbReference>
<dbReference type="PROSITE" id="PS50048">
    <property type="entry name" value="ZN2_CY6_FUNGAL_2"/>
    <property type="match status" value="1"/>
</dbReference>
<dbReference type="InterPro" id="IPR036864">
    <property type="entry name" value="Zn2-C6_fun-type_DNA-bd_sf"/>
</dbReference>
<name>A0A420XZP8_9PEZI</name>
<feature type="domain" description="Zn(2)-C6 fungal-type" evidence="11">
    <location>
        <begin position="12"/>
        <end position="42"/>
    </location>
</feature>
<evidence type="ECO:0000256" key="2">
    <source>
        <dbReference type="ARBA" id="ARBA00022723"/>
    </source>
</evidence>
<evidence type="ECO:0000256" key="8">
    <source>
        <dbReference type="ARBA" id="ARBA00023242"/>
    </source>
</evidence>
<dbReference type="InterPro" id="IPR005600">
    <property type="entry name" value="Gal4_dimer_dom"/>
</dbReference>
<organism evidence="12 13">
    <name type="scientific">Coniochaeta pulveracea</name>
    <dbReference type="NCBI Taxonomy" id="177199"/>
    <lineage>
        <taxon>Eukaryota</taxon>
        <taxon>Fungi</taxon>
        <taxon>Dikarya</taxon>
        <taxon>Ascomycota</taxon>
        <taxon>Pezizomycotina</taxon>
        <taxon>Sordariomycetes</taxon>
        <taxon>Sordariomycetidae</taxon>
        <taxon>Coniochaetales</taxon>
        <taxon>Coniochaetaceae</taxon>
        <taxon>Coniochaeta</taxon>
    </lineage>
</organism>
<gene>
    <name evidence="12" type="primary">LAC9</name>
    <name evidence="12" type="ORF">DL546_000755</name>
</gene>
<dbReference type="AlphaFoldDB" id="A0A420XZP8"/>
<dbReference type="GO" id="GO:0000978">
    <property type="term" value="F:RNA polymerase II cis-regulatory region sequence-specific DNA binding"/>
    <property type="evidence" value="ECO:0007669"/>
    <property type="project" value="TreeGrafter"/>
</dbReference>
<evidence type="ECO:0000256" key="10">
    <source>
        <dbReference type="SAM" id="MobiDB-lite"/>
    </source>
</evidence>
<dbReference type="GO" id="GO:0000981">
    <property type="term" value="F:DNA-binding transcription factor activity, RNA polymerase II-specific"/>
    <property type="evidence" value="ECO:0007669"/>
    <property type="project" value="InterPro"/>
</dbReference>
<keyword evidence="8" id="KW-0539">Nucleus</keyword>
<dbReference type="SUPFAM" id="SSF57701">
    <property type="entry name" value="Zn2/Cys6 DNA-binding domain"/>
    <property type="match status" value="1"/>
</dbReference>
<evidence type="ECO:0000256" key="1">
    <source>
        <dbReference type="ARBA" id="ARBA00004123"/>
    </source>
</evidence>
<dbReference type="CDD" id="cd00067">
    <property type="entry name" value="GAL4"/>
    <property type="match status" value="1"/>
</dbReference>
<evidence type="ECO:0000256" key="7">
    <source>
        <dbReference type="ARBA" id="ARBA00023163"/>
    </source>
</evidence>
<keyword evidence="7" id="KW-0804">Transcription</keyword>
<accession>A0A420XZP8</accession>
<keyword evidence="13" id="KW-1185">Reference proteome</keyword>
<feature type="compositionally biased region" description="Polar residues" evidence="10">
    <location>
        <begin position="99"/>
        <end position="115"/>
    </location>
</feature>
<dbReference type="PROSITE" id="PS00463">
    <property type="entry name" value="ZN2_CY6_FUNGAL_1"/>
    <property type="match status" value="1"/>
</dbReference>
<evidence type="ECO:0000259" key="11">
    <source>
        <dbReference type="PROSITE" id="PS50048"/>
    </source>
</evidence>
<dbReference type="PANTHER" id="PTHR47424:SF2">
    <property type="entry name" value="TRANSCRIPTION FACTOR DOMAIN-CONTAINING PROTEIN-RELATED"/>
    <property type="match status" value="1"/>
</dbReference>
<dbReference type="GO" id="GO:0006351">
    <property type="term" value="P:DNA-templated transcription"/>
    <property type="evidence" value="ECO:0007669"/>
    <property type="project" value="InterPro"/>
</dbReference>
<dbReference type="EMBL" id="QVQW01000085">
    <property type="protein sequence ID" value="RKU40979.1"/>
    <property type="molecule type" value="Genomic_DNA"/>
</dbReference>
<dbReference type="InterPro" id="IPR007219">
    <property type="entry name" value="XnlR_reg_dom"/>
</dbReference>
<keyword evidence="4" id="KW-0805">Transcription regulation</keyword>
<proteinExistence type="predicted"/>
<comment type="caution">
    <text evidence="12">The sequence shown here is derived from an EMBL/GenBank/DDBJ whole genome shotgun (WGS) entry which is preliminary data.</text>
</comment>
<dbReference type="GO" id="GO:0000435">
    <property type="term" value="P:positive regulation of transcription from RNA polymerase II promoter by galactose"/>
    <property type="evidence" value="ECO:0007669"/>
    <property type="project" value="TreeGrafter"/>
</dbReference>
<dbReference type="SMART" id="SM00066">
    <property type="entry name" value="GAL4"/>
    <property type="match status" value="1"/>
</dbReference>
<evidence type="ECO:0000313" key="13">
    <source>
        <dbReference type="Proteomes" id="UP000275385"/>
    </source>
</evidence>
<dbReference type="GO" id="GO:0008270">
    <property type="term" value="F:zinc ion binding"/>
    <property type="evidence" value="ECO:0007669"/>
    <property type="project" value="InterPro"/>
</dbReference>
<dbReference type="Pfam" id="PF00172">
    <property type="entry name" value="Zn_clus"/>
    <property type="match status" value="1"/>
</dbReference>
<keyword evidence="5" id="KW-0238">DNA-binding</keyword>
<evidence type="ECO:0000256" key="3">
    <source>
        <dbReference type="ARBA" id="ARBA00022833"/>
    </source>
</evidence>
<dbReference type="OrthoDB" id="3364175at2759"/>
<reference evidence="12 13" key="1">
    <citation type="submission" date="2018-08" db="EMBL/GenBank/DDBJ databases">
        <title>Draft genome of the lignicolous fungus Coniochaeta pulveracea.</title>
        <authorList>
            <person name="Borstlap C.J."/>
            <person name="De Witt R.N."/>
            <person name="Botha A."/>
            <person name="Volschenk H."/>
        </authorList>
    </citation>
    <scope>NUCLEOTIDE SEQUENCE [LARGE SCALE GENOMIC DNA]</scope>
    <source>
        <strain evidence="12 13">CAB683</strain>
    </source>
</reference>
<evidence type="ECO:0000313" key="12">
    <source>
        <dbReference type="EMBL" id="RKU40979.1"/>
    </source>
</evidence>
<dbReference type="Gene3D" id="1.20.5.170">
    <property type="match status" value="1"/>
</dbReference>
<protein>
    <submittedName>
        <fullName evidence="12">Lactose regulatory protein lac9 and GAL4-like protein</fullName>
    </submittedName>
</protein>
<dbReference type="Proteomes" id="UP000275385">
    <property type="component" value="Unassembled WGS sequence"/>
</dbReference>
<keyword evidence="6" id="KW-0010">Activator</keyword>